<proteinExistence type="predicted"/>
<organism evidence="2 3">
    <name type="scientific">Phomopsis amygdali</name>
    <name type="common">Fusicoccum amygdali</name>
    <dbReference type="NCBI Taxonomy" id="1214568"/>
    <lineage>
        <taxon>Eukaryota</taxon>
        <taxon>Fungi</taxon>
        <taxon>Dikarya</taxon>
        <taxon>Ascomycota</taxon>
        <taxon>Pezizomycotina</taxon>
        <taxon>Sordariomycetes</taxon>
        <taxon>Sordariomycetidae</taxon>
        <taxon>Diaporthales</taxon>
        <taxon>Diaporthaceae</taxon>
        <taxon>Diaporthe</taxon>
    </lineage>
</organism>
<dbReference type="EMBL" id="JAUJFL010000005">
    <property type="protein sequence ID" value="KAK2602274.1"/>
    <property type="molecule type" value="Genomic_DNA"/>
</dbReference>
<feature type="region of interest" description="Disordered" evidence="1">
    <location>
        <begin position="1"/>
        <end position="40"/>
    </location>
</feature>
<gene>
    <name evidence="2" type="ORF">N8I77_008823</name>
</gene>
<comment type="caution">
    <text evidence="2">The sequence shown here is derived from an EMBL/GenBank/DDBJ whole genome shotgun (WGS) entry which is preliminary data.</text>
</comment>
<protein>
    <submittedName>
        <fullName evidence="2">Uncharacterized protein</fullName>
    </submittedName>
</protein>
<evidence type="ECO:0000313" key="2">
    <source>
        <dbReference type="EMBL" id="KAK2602274.1"/>
    </source>
</evidence>
<dbReference type="Proteomes" id="UP001265746">
    <property type="component" value="Unassembled WGS sequence"/>
</dbReference>
<name>A0AAD9S8K1_PHOAM</name>
<dbReference type="AlphaFoldDB" id="A0AAD9S8K1"/>
<evidence type="ECO:0000313" key="3">
    <source>
        <dbReference type="Proteomes" id="UP001265746"/>
    </source>
</evidence>
<sequence>MDGASQTADEDPTKAFLGTNTGPGGVLESDASLPGATEHQGHAVPSVLSGADLPGLRSHSGRSIAAEDVKEVIGLLDKAGVPACVAGVYALRYYGAGRISNEWDICVPNEKLDDATVIFENDARFERATPAPLLLESLRHTRPTFVLKGVDFVFILVPASDYFIDPSPDCCELSNKGIPYPKMPHFARSLLVLQNTSDLCDFIDGMDLDRTWGESNVDFDDLQLKGLEFTRERNAEFEKLDLGKFKLDVDYRSMWNRIVDEKEKRIEPMKKGRYKTRWRRVKNDVDPRLKERPI</sequence>
<keyword evidence="3" id="KW-1185">Reference proteome</keyword>
<accession>A0AAD9S8K1</accession>
<evidence type="ECO:0000256" key="1">
    <source>
        <dbReference type="SAM" id="MobiDB-lite"/>
    </source>
</evidence>
<reference evidence="2" key="1">
    <citation type="submission" date="2023-06" db="EMBL/GenBank/DDBJ databases">
        <authorList>
            <person name="Noh H."/>
        </authorList>
    </citation>
    <scope>NUCLEOTIDE SEQUENCE</scope>
    <source>
        <strain evidence="2">DUCC20226</strain>
    </source>
</reference>